<sequence>MDFLKLYYEEALKVFYEAGGSEEELYWLVSSVLVRYPQHREELELRTRRTDLIAREVRGKVLDVGCGLGILTFRMALKDEVEKAVGIDKSQELVDFCNRLRGRITRKTEFLWGDFLEVKLGKEFDFIVFLYTLHDYEPEPFLEKALEVLSRDGKIIIGDFDIKGLREKVRTFAQENELRIVKDLTIGKAKTHGDVHEGFLISLRR</sequence>
<dbReference type="GeneID" id="26136732"/>
<dbReference type="GO" id="GO:0032259">
    <property type="term" value="P:methylation"/>
    <property type="evidence" value="ECO:0007669"/>
    <property type="project" value="UniProtKB-KW"/>
</dbReference>
<accession>A0A0S1XCD4</accession>
<feature type="domain" description="Methyltransferase" evidence="1">
    <location>
        <begin position="60"/>
        <end position="167"/>
    </location>
</feature>
<evidence type="ECO:0000313" key="2">
    <source>
        <dbReference type="EMBL" id="ALM75404.1"/>
    </source>
</evidence>
<dbReference type="EMBL" id="CP013050">
    <property type="protein sequence ID" value="ALM75404.1"/>
    <property type="molecule type" value="Genomic_DNA"/>
</dbReference>
<dbReference type="Proteomes" id="UP000066042">
    <property type="component" value="Chromosome"/>
</dbReference>
<organism evidence="2 3">
    <name type="scientific">Thermococcus barophilus</name>
    <dbReference type="NCBI Taxonomy" id="55802"/>
    <lineage>
        <taxon>Archaea</taxon>
        <taxon>Methanobacteriati</taxon>
        <taxon>Methanobacteriota</taxon>
        <taxon>Thermococci</taxon>
        <taxon>Thermococcales</taxon>
        <taxon>Thermococcaceae</taxon>
        <taxon>Thermococcus</taxon>
    </lineage>
</organism>
<evidence type="ECO:0000313" key="3">
    <source>
        <dbReference type="Proteomes" id="UP000066042"/>
    </source>
</evidence>
<dbReference type="Pfam" id="PF13847">
    <property type="entry name" value="Methyltransf_31"/>
    <property type="match status" value="1"/>
</dbReference>
<protein>
    <submittedName>
        <fullName evidence="2">SAM-dependent methyltransferase</fullName>
    </submittedName>
</protein>
<dbReference type="RefSeq" id="WP_056934048.1">
    <property type="nucleotide sequence ID" value="NZ_CP013050.1"/>
</dbReference>
<evidence type="ECO:0000259" key="1">
    <source>
        <dbReference type="Pfam" id="PF13847"/>
    </source>
</evidence>
<dbReference type="CDD" id="cd02440">
    <property type="entry name" value="AdoMet_MTases"/>
    <property type="match status" value="1"/>
</dbReference>
<reference evidence="2 3" key="1">
    <citation type="journal article" date="2016" name="Genome Announc.">
        <title>Complete genome sequence of the hyperthermophilic and piezophilic archaeon Thermococcus barophilus Ch5, capable of growth at the expense of hydrogenogenesis from carbon monoxide and formate.</title>
        <authorList>
            <person name="Oger P."/>
            <person name="Sokolova T.G."/>
            <person name="Kozhevnikova D.A."/>
            <person name="Taranov E.A."/>
            <person name="Vannier P."/>
            <person name="Lee H.S."/>
            <person name="Kwon K.K."/>
            <person name="Kang S.G."/>
            <person name="Lee J.H."/>
            <person name="Bonch-Osmolovskaya E.A."/>
            <person name="Lebedinsky A.V."/>
        </authorList>
    </citation>
    <scope>NUCLEOTIDE SEQUENCE [LARGE SCALE GENOMIC DNA]</scope>
    <source>
        <strain evidence="3">Ch5</strain>
    </source>
</reference>
<keyword evidence="2" id="KW-0808">Transferase</keyword>
<proteinExistence type="predicted"/>
<dbReference type="InterPro" id="IPR025714">
    <property type="entry name" value="Methyltranfer_dom"/>
</dbReference>
<dbReference type="AlphaFoldDB" id="A0A0S1XCD4"/>
<dbReference type="GO" id="GO:0008168">
    <property type="term" value="F:methyltransferase activity"/>
    <property type="evidence" value="ECO:0007669"/>
    <property type="project" value="UniProtKB-KW"/>
</dbReference>
<gene>
    <name evidence="2" type="ORF">TBCH5v1_1487</name>
</gene>
<name>A0A0S1XCD4_THEBA</name>
<dbReference type="InterPro" id="IPR029063">
    <property type="entry name" value="SAM-dependent_MTases_sf"/>
</dbReference>
<dbReference type="PATRIC" id="fig|55802.8.peg.1467"/>
<keyword evidence="2" id="KW-0489">Methyltransferase</keyword>
<dbReference type="SUPFAM" id="SSF53335">
    <property type="entry name" value="S-adenosyl-L-methionine-dependent methyltransferases"/>
    <property type="match status" value="1"/>
</dbReference>
<dbReference type="Gene3D" id="3.40.50.150">
    <property type="entry name" value="Vaccinia Virus protein VP39"/>
    <property type="match status" value="1"/>
</dbReference>
<dbReference type="STRING" id="55802.TBCH5v1_1487"/>